<accession>A0A368VMS8</accession>
<dbReference type="PROSITE" id="PS51257">
    <property type="entry name" value="PROKAR_LIPOPROTEIN"/>
    <property type="match status" value="1"/>
</dbReference>
<protein>
    <submittedName>
        <fullName evidence="1">Uncharacterized protein DUF3221</fullName>
    </submittedName>
</protein>
<dbReference type="EMBL" id="QPJD01000035">
    <property type="protein sequence ID" value="RCW40342.1"/>
    <property type="molecule type" value="Genomic_DNA"/>
</dbReference>
<sequence>MRRALLVLIIAVVGLIIGCSTQSEKGDYIIEKEIDSNIPMILVAENISKEDSKTKSIFELMKDGTDLMWYHIEDTKLYADLNVGERVSVEAKTSSMDGKEVSHVMLSNPPQTVAGEIIRHSKKQ</sequence>
<dbReference type="OrthoDB" id="2624608at2"/>
<gene>
    <name evidence="1" type="ORF">DFP97_1354</name>
</gene>
<dbReference type="RefSeq" id="WP_114384219.1">
    <property type="nucleotide sequence ID" value="NZ_QPJD01000035.1"/>
</dbReference>
<dbReference type="Proteomes" id="UP000252415">
    <property type="component" value="Unassembled WGS sequence"/>
</dbReference>
<name>A0A368VMS8_9BACL</name>
<keyword evidence="2" id="KW-1185">Reference proteome</keyword>
<proteinExistence type="predicted"/>
<reference evidence="1 2" key="1">
    <citation type="submission" date="2018-07" db="EMBL/GenBank/DDBJ databases">
        <title>Genomic Encyclopedia of Type Strains, Phase III (KMG-III): the genomes of soil and plant-associated and newly described type strains.</title>
        <authorList>
            <person name="Whitman W."/>
        </authorList>
    </citation>
    <scope>NUCLEOTIDE SEQUENCE [LARGE SCALE GENOMIC DNA]</scope>
    <source>
        <strain evidence="1 2">CECT 7506</strain>
    </source>
</reference>
<comment type="caution">
    <text evidence="1">The sequence shown here is derived from an EMBL/GenBank/DDBJ whole genome shotgun (WGS) entry which is preliminary data.</text>
</comment>
<organism evidence="1 2">
    <name type="scientific">Paenibacillus prosopidis</name>
    <dbReference type="NCBI Taxonomy" id="630520"/>
    <lineage>
        <taxon>Bacteria</taxon>
        <taxon>Bacillati</taxon>
        <taxon>Bacillota</taxon>
        <taxon>Bacilli</taxon>
        <taxon>Bacillales</taxon>
        <taxon>Paenibacillaceae</taxon>
        <taxon>Paenibacillus</taxon>
    </lineage>
</organism>
<evidence type="ECO:0000313" key="1">
    <source>
        <dbReference type="EMBL" id="RCW40342.1"/>
    </source>
</evidence>
<evidence type="ECO:0000313" key="2">
    <source>
        <dbReference type="Proteomes" id="UP000252415"/>
    </source>
</evidence>
<dbReference type="AlphaFoldDB" id="A0A368VMS8"/>